<keyword evidence="2" id="KW-0479">Metal-binding</keyword>
<organism evidence="4 5">
    <name type="scientific">Candidatus Ordinivivax streblomastigis</name>
    <dbReference type="NCBI Taxonomy" id="2540710"/>
    <lineage>
        <taxon>Bacteria</taxon>
        <taxon>Pseudomonadati</taxon>
        <taxon>Bacteroidota</taxon>
        <taxon>Bacteroidia</taxon>
        <taxon>Bacteroidales</taxon>
        <taxon>Candidatus Ordinivivax</taxon>
    </lineage>
</organism>
<comment type="caution">
    <text evidence="4">The sequence shown here is derived from an EMBL/GenBank/DDBJ whole genome shotgun (WGS) entry which is preliminary data.</text>
</comment>
<keyword evidence="4" id="KW-0560">Oxidoreductase</keyword>
<dbReference type="SFLD" id="SFLDG01082">
    <property type="entry name" value="B12-binding_domain_containing"/>
    <property type="match status" value="1"/>
</dbReference>
<dbReference type="CDD" id="cd01335">
    <property type="entry name" value="Radical_SAM"/>
    <property type="match status" value="1"/>
</dbReference>
<dbReference type="SMART" id="SM00729">
    <property type="entry name" value="Elp3"/>
    <property type="match status" value="1"/>
</dbReference>
<dbReference type="GO" id="GO:0051539">
    <property type="term" value="F:4 iron, 4 sulfur cluster binding"/>
    <property type="evidence" value="ECO:0007669"/>
    <property type="project" value="UniProtKB-UniRule"/>
</dbReference>
<keyword evidence="2" id="KW-0143">Chaperone</keyword>
<dbReference type="GO" id="GO:0004109">
    <property type="term" value="F:coproporphyrinogen oxidase activity"/>
    <property type="evidence" value="ECO:0007669"/>
    <property type="project" value="InterPro"/>
</dbReference>
<evidence type="ECO:0000256" key="2">
    <source>
        <dbReference type="RuleBase" id="RU364116"/>
    </source>
</evidence>
<dbReference type="Pfam" id="PF04055">
    <property type="entry name" value="Radical_SAM"/>
    <property type="match status" value="1"/>
</dbReference>
<evidence type="ECO:0000313" key="5">
    <source>
        <dbReference type="Proteomes" id="UP000324575"/>
    </source>
</evidence>
<evidence type="ECO:0000313" key="4">
    <source>
        <dbReference type="EMBL" id="KAA6303079.1"/>
    </source>
</evidence>
<dbReference type="Gene3D" id="3.80.30.20">
    <property type="entry name" value="tm_1862 like domain"/>
    <property type="match status" value="1"/>
</dbReference>
<dbReference type="SUPFAM" id="SSF102114">
    <property type="entry name" value="Radical SAM enzymes"/>
    <property type="match status" value="1"/>
</dbReference>
<keyword evidence="2" id="KW-0004">4Fe-4S</keyword>
<accession>A0A5M8P3M5</accession>
<keyword evidence="2" id="KW-0963">Cytoplasm</keyword>
<dbReference type="InterPro" id="IPR023404">
    <property type="entry name" value="rSAM_horseshoe"/>
</dbReference>
<dbReference type="Pfam" id="PF06969">
    <property type="entry name" value="HemN_C"/>
    <property type="match status" value="1"/>
</dbReference>
<gene>
    <name evidence="4" type="ORF">EZS26_000682</name>
</gene>
<dbReference type="GO" id="GO:0046872">
    <property type="term" value="F:metal ion binding"/>
    <property type="evidence" value="ECO:0007669"/>
    <property type="project" value="UniProtKB-UniRule"/>
</dbReference>
<dbReference type="GO" id="GO:0005737">
    <property type="term" value="C:cytoplasm"/>
    <property type="evidence" value="ECO:0007669"/>
    <property type="project" value="UniProtKB-SubCell"/>
</dbReference>
<protein>
    <recommendedName>
        <fullName evidence="2">Heme chaperone HemW</fullName>
    </recommendedName>
</protein>
<comment type="subcellular location">
    <subcellularLocation>
        <location evidence="2">Cytoplasm</location>
    </subcellularLocation>
</comment>
<keyword evidence="2" id="KW-0408">Iron</keyword>
<evidence type="ECO:0000256" key="1">
    <source>
        <dbReference type="ARBA" id="ARBA00006100"/>
    </source>
</evidence>
<name>A0A5M8P3M5_9BACT</name>
<dbReference type="PANTHER" id="PTHR13932">
    <property type="entry name" value="COPROPORPHYRINIGEN III OXIDASE"/>
    <property type="match status" value="1"/>
</dbReference>
<dbReference type="SFLD" id="SFLDF00288">
    <property type="entry name" value="HemN-like__clustered_with_nucl"/>
    <property type="match status" value="1"/>
</dbReference>
<dbReference type="PANTHER" id="PTHR13932:SF5">
    <property type="entry name" value="RADICAL S-ADENOSYL METHIONINE DOMAIN-CONTAINING PROTEIN 1, MITOCHONDRIAL"/>
    <property type="match status" value="1"/>
</dbReference>
<evidence type="ECO:0000259" key="3">
    <source>
        <dbReference type="PROSITE" id="PS51918"/>
    </source>
</evidence>
<dbReference type="GO" id="GO:0006779">
    <property type="term" value="P:porphyrin-containing compound biosynthetic process"/>
    <property type="evidence" value="ECO:0007669"/>
    <property type="project" value="InterPro"/>
</dbReference>
<dbReference type="AlphaFoldDB" id="A0A5M8P3M5"/>
<dbReference type="InterPro" id="IPR010723">
    <property type="entry name" value="HemN_C"/>
</dbReference>
<comment type="function">
    <text evidence="2">Probably acts as a heme chaperone, transferring heme to an unknown acceptor. Binds one molecule of heme per monomer, possibly covalently. Binds 1 [4Fe-4S] cluster. The cluster is coordinated with 3 cysteines and an exchangeable S-adenosyl-L-methionine.</text>
</comment>
<dbReference type="InterPro" id="IPR006638">
    <property type="entry name" value="Elp3/MiaA/NifB-like_rSAM"/>
</dbReference>
<dbReference type="PROSITE" id="PS51918">
    <property type="entry name" value="RADICAL_SAM"/>
    <property type="match status" value="1"/>
</dbReference>
<keyword evidence="2" id="KW-0411">Iron-sulfur</keyword>
<proteinExistence type="inferred from homology"/>
<dbReference type="SFLD" id="SFLDF00562">
    <property type="entry name" value="HemN-like__clustered_with_heat"/>
    <property type="match status" value="1"/>
</dbReference>
<dbReference type="InterPro" id="IPR007197">
    <property type="entry name" value="rSAM"/>
</dbReference>
<dbReference type="EMBL" id="SNRX01000003">
    <property type="protein sequence ID" value="KAA6303079.1"/>
    <property type="molecule type" value="Genomic_DNA"/>
</dbReference>
<keyword evidence="2" id="KW-0949">S-adenosyl-L-methionine</keyword>
<dbReference type="InterPro" id="IPR004559">
    <property type="entry name" value="HemW-like"/>
</dbReference>
<dbReference type="InterPro" id="IPR058240">
    <property type="entry name" value="rSAM_sf"/>
</dbReference>
<feature type="domain" description="Radical SAM core" evidence="3">
    <location>
        <begin position="1"/>
        <end position="227"/>
    </location>
</feature>
<dbReference type="SFLD" id="SFLDG01065">
    <property type="entry name" value="anaerobic_coproporphyrinogen-I"/>
    <property type="match status" value="1"/>
</dbReference>
<dbReference type="SFLD" id="SFLDS00029">
    <property type="entry name" value="Radical_SAM"/>
    <property type="match status" value="1"/>
</dbReference>
<dbReference type="NCBIfam" id="TIGR00539">
    <property type="entry name" value="hemN_rel"/>
    <property type="match status" value="1"/>
</dbReference>
<comment type="similarity">
    <text evidence="1">Belongs to the anaerobic coproporphyrinogen-III oxidase family. HemW subfamily.</text>
</comment>
<sequence length="365" mass="41829">MAGIYFHIPFCKKRCIYCDFFSSVDCHAKVAYVDALCREVELRKDYLKGEAIETIYFGGGTPSQLSAGDFRKIFQNLSFGGEVEITLEANPDDLIPEYLDSLKNLPFNRISLGIQSFHDDELRFLNRRHTAEPAIQAVKRCQETGFQNISIDLMYGLPNQTLEKWRNTLQQAIDLKIQHISAYHLMYESGTPLFDLWQRGKIHPIDEELSVAMFEQLIDRLSEAGFEQYEISNFACPGCHSRHNSAYWNGTQYLGIGASAHSYNRISRQWNSCIAGAGYLSAGFEMELLDEKAMFNDFIITRLRTMKGIDLNEMQSLFGKKKTDDCLRQAEKHLQNQLLQIEETHLRLSRKGIFVSDGIMSDLIL</sequence>
<keyword evidence="2" id="KW-0349">Heme</keyword>
<reference evidence="4 5" key="1">
    <citation type="submission" date="2019-03" db="EMBL/GenBank/DDBJ databases">
        <title>Single cell metagenomics reveals metabolic interactions within the superorganism composed of flagellate Streblomastix strix and complex community of Bacteroidetes bacteria on its surface.</title>
        <authorList>
            <person name="Treitli S.C."/>
            <person name="Kolisko M."/>
            <person name="Husnik F."/>
            <person name="Keeling P."/>
            <person name="Hampl V."/>
        </authorList>
    </citation>
    <scope>NUCLEOTIDE SEQUENCE [LARGE SCALE GENOMIC DNA]</scope>
    <source>
        <strain evidence="4">St1</strain>
    </source>
</reference>
<dbReference type="InterPro" id="IPR034505">
    <property type="entry name" value="Coproporphyrinogen-III_oxidase"/>
</dbReference>
<dbReference type="Proteomes" id="UP000324575">
    <property type="component" value="Unassembled WGS sequence"/>
</dbReference>